<protein>
    <submittedName>
        <fullName evidence="1">Uncharacterized protein</fullName>
    </submittedName>
</protein>
<dbReference type="AlphaFoldDB" id="X1S2C6"/>
<reference evidence="1" key="1">
    <citation type="journal article" date="2014" name="Front. Microbiol.">
        <title>High frequency of phylogenetically diverse reductive dehalogenase-homologous genes in deep subseafloor sedimentary metagenomes.</title>
        <authorList>
            <person name="Kawai M."/>
            <person name="Futagami T."/>
            <person name="Toyoda A."/>
            <person name="Takaki Y."/>
            <person name="Nishi S."/>
            <person name="Hori S."/>
            <person name="Arai W."/>
            <person name="Tsubouchi T."/>
            <person name="Morono Y."/>
            <person name="Uchiyama I."/>
            <person name="Ito T."/>
            <person name="Fujiyama A."/>
            <person name="Inagaki F."/>
            <person name="Takami H."/>
        </authorList>
    </citation>
    <scope>NUCLEOTIDE SEQUENCE</scope>
    <source>
        <strain evidence="1">Expedition CK06-06</strain>
    </source>
</reference>
<feature type="non-terminal residue" evidence="1">
    <location>
        <position position="257"/>
    </location>
</feature>
<evidence type="ECO:0000313" key="1">
    <source>
        <dbReference type="EMBL" id="GAI69580.1"/>
    </source>
</evidence>
<sequence>ERRFSAGLENSTNASSLNDAFFEVEEKIEALCAVLHTLEGIIDEMVFSVYELDDMDIQSIFDETGVPPAFHPVVHNHDTLPDIQNQLSSSSKELLEKHLKTHECTALSSEKLEGLKQGLRSLYISGPGVKVEINCVEPDGTKEKGNAEESMGAYIPIPTETFVEEFAQNLKVHPISIYWLLREIREKEKIACPSELKRYAEDYVTVIILCMLGYQWPKQVEAGESIPDWTDRDGIIPLTDGLGEPTLIDRIRNRFGA</sequence>
<organism evidence="1">
    <name type="scientific">marine sediment metagenome</name>
    <dbReference type="NCBI Taxonomy" id="412755"/>
    <lineage>
        <taxon>unclassified sequences</taxon>
        <taxon>metagenomes</taxon>
        <taxon>ecological metagenomes</taxon>
    </lineage>
</organism>
<dbReference type="EMBL" id="BARW01005055">
    <property type="protein sequence ID" value="GAI69580.1"/>
    <property type="molecule type" value="Genomic_DNA"/>
</dbReference>
<proteinExistence type="predicted"/>
<comment type="caution">
    <text evidence="1">The sequence shown here is derived from an EMBL/GenBank/DDBJ whole genome shotgun (WGS) entry which is preliminary data.</text>
</comment>
<gene>
    <name evidence="1" type="ORF">S12H4_11321</name>
</gene>
<accession>X1S2C6</accession>
<name>X1S2C6_9ZZZZ</name>
<feature type="non-terminal residue" evidence="1">
    <location>
        <position position="1"/>
    </location>
</feature>